<accession>A0ABS7K4C5</accession>
<evidence type="ECO:0000313" key="2">
    <source>
        <dbReference type="EMBL" id="MBY0097113.1"/>
    </source>
</evidence>
<dbReference type="InterPro" id="IPR039564">
    <property type="entry name" value="Peptidase_C39-like"/>
</dbReference>
<dbReference type="PANTHER" id="PTHR37806">
    <property type="entry name" value="LMO0724 PROTEIN"/>
    <property type="match status" value="1"/>
</dbReference>
<dbReference type="Pfam" id="PF13529">
    <property type="entry name" value="Peptidase_C39_2"/>
    <property type="match status" value="1"/>
</dbReference>
<protein>
    <submittedName>
        <fullName evidence="2">C39 family peptidase</fullName>
    </submittedName>
</protein>
<name>A0ABS7K4C5_9BACI</name>
<keyword evidence="3" id="KW-1185">Reference proteome</keyword>
<dbReference type="InterPro" id="IPR016997">
    <property type="entry name" value="UCP032442"/>
</dbReference>
<evidence type="ECO:0000259" key="1">
    <source>
        <dbReference type="Pfam" id="PF13529"/>
    </source>
</evidence>
<dbReference type="SUPFAM" id="SSF54001">
    <property type="entry name" value="Cysteine proteinases"/>
    <property type="match status" value="1"/>
</dbReference>
<dbReference type="Proteomes" id="UP000769780">
    <property type="component" value="Unassembled WGS sequence"/>
</dbReference>
<dbReference type="PIRSF" id="PIRSF032442">
    <property type="entry name" value="UCP032442"/>
    <property type="match status" value="1"/>
</dbReference>
<dbReference type="InterPro" id="IPR039563">
    <property type="entry name" value="Peptidase_C39_single_dom"/>
</dbReference>
<organism evidence="2 3">
    <name type="scientific">Mesobacillus maritimus</name>
    <dbReference type="NCBI Taxonomy" id="1643336"/>
    <lineage>
        <taxon>Bacteria</taxon>
        <taxon>Bacillati</taxon>
        <taxon>Bacillota</taxon>
        <taxon>Bacilli</taxon>
        <taxon>Bacillales</taxon>
        <taxon>Bacillaceae</taxon>
        <taxon>Mesobacillus</taxon>
    </lineage>
</organism>
<dbReference type="Gene3D" id="3.90.70.10">
    <property type="entry name" value="Cysteine proteinases"/>
    <property type="match status" value="1"/>
</dbReference>
<dbReference type="PANTHER" id="PTHR37806:SF1">
    <property type="entry name" value="PEPTIDASE C39-LIKE DOMAIN-CONTAINING PROTEIN"/>
    <property type="match status" value="1"/>
</dbReference>
<comment type="caution">
    <text evidence="2">The sequence shown here is derived from an EMBL/GenBank/DDBJ whole genome shotgun (WGS) entry which is preliminary data.</text>
</comment>
<dbReference type="CDD" id="cd02549">
    <property type="entry name" value="Peptidase_C39A"/>
    <property type="match status" value="1"/>
</dbReference>
<gene>
    <name evidence="2" type="ORF">H0185_09850</name>
</gene>
<feature type="domain" description="Peptidase C39-like" evidence="1">
    <location>
        <begin position="3"/>
        <end position="134"/>
    </location>
</feature>
<proteinExistence type="predicted"/>
<dbReference type="EMBL" id="JACWFH010000009">
    <property type="protein sequence ID" value="MBY0097113.1"/>
    <property type="molecule type" value="Genomic_DNA"/>
</dbReference>
<sequence>MLLNVPLTPQLPELPTGCEITAVTMMLQYKGANVDKIKLAREMPKHPWDPSYGYVGDPFTKRGWTVYPSALMGLVKKYAGSSENLTGKSNDFIDKNLSNNKPVVVWVSPMHGFSVHALVLTGYNQKSYYFNDPWTGEKDVKMSKSEFNKIWKNQSKRAISY</sequence>
<dbReference type="InterPro" id="IPR038765">
    <property type="entry name" value="Papain-like_cys_pep_sf"/>
</dbReference>
<evidence type="ECO:0000313" key="3">
    <source>
        <dbReference type="Proteomes" id="UP000769780"/>
    </source>
</evidence>
<reference evidence="2 3" key="1">
    <citation type="submission" date="2020-07" db="EMBL/GenBank/DDBJ databases">
        <title>Fungal Genomes of the International Space Station.</title>
        <authorList>
            <person name="Seuylemezian A."/>
            <person name="Singh N.K."/>
            <person name="Wood J."/>
            <person name="Venkateswaran K."/>
        </authorList>
    </citation>
    <scope>NUCLEOTIDE SEQUENCE [LARGE SCALE GENOMIC DNA]</scope>
    <source>
        <strain evidence="2 3">PL-B2</strain>
    </source>
</reference>